<dbReference type="GO" id="GO:0005938">
    <property type="term" value="C:cell cortex"/>
    <property type="evidence" value="ECO:0007669"/>
    <property type="project" value="UniProtKB-SubCell"/>
</dbReference>
<evidence type="ECO:0000256" key="1">
    <source>
        <dbReference type="ARBA" id="ARBA00004544"/>
    </source>
</evidence>
<evidence type="ECO:0000256" key="16">
    <source>
        <dbReference type="ARBA" id="ARBA00081338"/>
    </source>
</evidence>
<evidence type="ECO:0000256" key="4">
    <source>
        <dbReference type="ARBA" id="ARBA00022527"/>
    </source>
</evidence>
<feature type="binding site" evidence="17">
    <location>
        <position position="214"/>
    </location>
    <ligand>
        <name>ATP</name>
        <dbReference type="ChEBI" id="CHEBI:30616"/>
    </ligand>
</feature>
<dbReference type="PANTHER" id="PTHR24058:SF112">
    <property type="entry name" value="DUAL SPECIFICITY TYROSINE-PHOSPHORYLATION-REGULATED KINASE 3 HOMOLOG-RELATED"/>
    <property type="match status" value="1"/>
</dbReference>
<dbReference type="InterPro" id="IPR042521">
    <property type="entry name" value="DYRK"/>
</dbReference>
<proteinExistence type="inferred from homology"/>
<dbReference type="Proteomes" id="UP000038045">
    <property type="component" value="Unplaced"/>
</dbReference>
<evidence type="ECO:0000256" key="12">
    <source>
        <dbReference type="ARBA" id="ARBA00051680"/>
    </source>
</evidence>
<dbReference type="SUPFAM" id="SSF56112">
    <property type="entry name" value="Protein kinase-like (PK-like)"/>
    <property type="match status" value="1"/>
</dbReference>
<comment type="similarity">
    <text evidence="2">Belongs to the protein kinase superfamily. CMGC Ser/Thr protein kinase family. MNB/DYRK subfamily.</text>
</comment>
<evidence type="ECO:0000256" key="11">
    <source>
        <dbReference type="ARBA" id="ARBA00049308"/>
    </source>
</evidence>
<evidence type="ECO:0000256" key="17">
    <source>
        <dbReference type="PROSITE-ProRule" id="PRU10141"/>
    </source>
</evidence>
<dbReference type="EC" id="2.7.12.1" evidence="3"/>
<comment type="catalytic activity">
    <reaction evidence="12">
        <text>L-tyrosyl-[protein] + ATP = O-phospho-L-tyrosyl-[protein] + ADP + H(+)</text>
        <dbReference type="Rhea" id="RHEA:10596"/>
        <dbReference type="Rhea" id="RHEA-COMP:10136"/>
        <dbReference type="Rhea" id="RHEA-COMP:20101"/>
        <dbReference type="ChEBI" id="CHEBI:15378"/>
        <dbReference type="ChEBI" id="CHEBI:30616"/>
        <dbReference type="ChEBI" id="CHEBI:46858"/>
        <dbReference type="ChEBI" id="CHEBI:61978"/>
        <dbReference type="ChEBI" id="CHEBI:456216"/>
        <dbReference type="EC" id="2.7.12.1"/>
    </reaction>
</comment>
<accession>A0A0N5A499</accession>
<comment type="catalytic activity">
    <reaction evidence="11">
        <text>L-threonyl-[protein] + ATP = O-phospho-L-threonyl-[protein] + ADP + H(+)</text>
        <dbReference type="Rhea" id="RHEA:46608"/>
        <dbReference type="Rhea" id="RHEA-COMP:11060"/>
        <dbReference type="Rhea" id="RHEA-COMP:11605"/>
        <dbReference type="ChEBI" id="CHEBI:15378"/>
        <dbReference type="ChEBI" id="CHEBI:30013"/>
        <dbReference type="ChEBI" id="CHEBI:30616"/>
        <dbReference type="ChEBI" id="CHEBI:61977"/>
        <dbReference type="ChEBI" id="CHEBI:456216"/>
        <dbReference type="EC" id="2.7.12.1"/>
    </reaction>
</comment>
<evidence type="ECO:0000313" key="20">
    <source>
        <dbReference type="Proteomes" id="UP000038045"/>
    </source>
</evidence>
<dbReference type="FunFam" id="3.30.200.20:FF:000127">
    <property type="entry name" value="Putative dual specificity tyrosine-phosphorylation-regulated kinase 2"/>
    <property type="match status" value="1"/>
</dbReference>
<dbReference type="SMART" id="SM00220">
    <property type="entry name" value="S_TKc"/>
    <property type="match status" value="1"/>
</dbReference>
<evidence type="ECO:0000256" key="5">
    <source>
        <dbReference type="ARBA" id="ARBA00022553"/>
    </source>
</evidence>
<sequence length="509" mass="56944">MSSASTAAPHTKYGMTTSINGMQNVVGVPGMKISGLSTLNAVDVICHKLSKSPSQDSLRSVKTRTSNSSSLDSSGKICMPNPNVPVPIINTDNSCSSGVASSGSSSSGIIEGKRGYRPEDALSSFKDRISPYETTEIFNYNRIYYVGSQAQKRGGFSSNAINNYGFDDDNGGYHLVPHDHVAYRYEILKVIGKGSFGQVVKAYDHKYGQYVALKIVRNERRFHKQADEEIRILEFLRDRDADHSNNIIHMLDNFTFRSHRCITFELLYVNLYELIKQNKFQGFSVSLVRKFAVSILQCLKLLSKHGLIHCDLKPENIMLKAAKRSGIKVIDFGSSCFDNQRVYTYIQSRFYRAPEVILGTKYGRPIDMWSFGCILAELFTGHPLLPGEDESDQIALTIELLGMPPANLLENAKRTRTFINSKGIPRYCRMVQSPTGTISIKPGTSKRGKPRGIPGSKGMAVAIRDPSDTQFLDFLSKCLEWDPDLRITPEQCMKHPFIARKLPKESKEY</sequence>
<dbReference type="AlphaFoldDB" id="A0A0N5A499"/>
<dbReference type="GO" id="GO:0005524">
    <property type="term" value="F:ATP binding"/>
    <property type="evidence" value="ECO:0007669"/>
    <property type="project" value="UniProtKB-UniRule"/>
</dbReference>
<evidence type="ECO:0000256" key="3">
    <source>
        <dbReference type="ARBA" id="ARBA00013203"/>
    </source>
</evidence>
<keyword evidence="6" id="KW-0808">Transferase</keyword>
<dbReference type="GO" id="GO:0005856">
    <property type="term" value="C:cytoskeleton"/>
    <property type="evidence" value="ECO:0007669"/>
    <property type="project" value="TreeGrafter"/>
</dbReference>
<evidence type="ECO:0000256" key="2">
    <source>
        <dbReference type="ARBA" id="ARBA00008867"/>
    </source>
</evidence>
<evidence type="ECO:0000256" key="18">
    <source>
        <dbReference type="SAM" id="MobiDB-lite"/>
    </source>
</evidence>
<protein>
    <recommendedName>
        <fullName evidence="14">Dual specificity tyrosine-phosphorylation-regulated kinase mbk-2</fullName>
        <ecNumber evidence="3">2.7.12.1</ecNumber>
    </recommendedName>
    <alternativeName>
        <fullName evidence="15">Dual specificity Yak1-related kinase mbk-2</fullName>
    </alternativeName>
    <alternativeName>
        <fullName evidence="16">Minibrain Kinase 2</fullName>
    </alternativeName>
</protein>
<dbReference type="GO" id="GO:0004712">
    <property type="term" value="F:protein serine/threonine/tyrosine kinase activity"/>
    <property type="evidence" value="ECO:0007669"/>
    <property type="project" value="UniProtKB-EC"/>
</dbReference>
<keyword evidence="5" id="KW-0597">Phosphoprotein</keyword>
<evidence type="ECO:0000256" key="9">
    <source>
        <dbReference type="ARBA" id="ARBA00022840"/>
    </source>
</evidence>
<dbReference type="PROSITE" id="PS50011">
    <property type="entry name" value="PROTEIN_KINASE_DOM"/>
    <property type="match status" value="1"/>
</dbReference>
<dbReference type="GO" id="GO:0004674">
    <property type="term" value="F:protein serine/threonine kinase activity"/>
    <property type="evidence" value="ECO:0007669"/>
    <property type="project" value="UniProtKB-KW"/>
</dbReference>
<dbReference type="STRING" id="131310.A0A0N5A499"/>
<comment type="function">
    <text evidence="13">Required for oocyte-to-zygote transition in which it phosphorylates oocyte proteins, including mei-1, oma-1, oma-2, mex-5, and mex-6, modifying their activity and/or stability following meiosis. Through phosphorylation of P granule components including meg-1, promotes the disassembly of zygotic P granules in the anterior cytoplasm during zygote polarization, and thus plays a role in P granule distribution and segregation in early stage embryos following meiosis. Functions in both spindle positioning and in the posterior localization of cytoplasmic determinants, including pie-1, pos-1, and pgl-1, in early embryos. Involved in the asymmetric distribution of plk-1 at the 2-cell embryonic stage.</text>
</comment>
<keyword evidence="4" id="KW-0723">Serine/threonine-protein kinase</keyword>
<evidence type="ECO:0000256" key="14">
    <source>
        <dbReference type="ARBA" id="ARBA00070595"/>
    </source>
</evidence>
<feature type="region of interest" description="Disordered" evidence="18">
    <location>
        <begin position="55"/>
        <end position="76"/>
    </location>
</feature>
<evidence type="ECO:0000313" key="21">
    <source>
        <dbReference type="WBParaSite" id="PTRK_0001644800.1"/>
    </source>
</evidence>
<organism evidence="20 21">
    <name type="scientific">Parastrongyloides trichosuri</name>
    <name type="common">Possum-specific nematode worm</name>
    <dbReference type="NCBI Taxonomy" id="131310"/>
    <lineage>
        <taxon>Eukaryota</taxon>
        <taxon>Metazoa</taxon>
        <taxon>Ecdysozoa</taxon>
        <taxon>Nematoda</taxon>
        <taxon>Chromadorea</taxon>
        <taxon>Rhabditida</taxon>
        <taxon>Tylenchina</taxon>
        <taxon>Panagrolaimomorpha</taxon>
        <taxon>Strongyloidoidea</taxon>
        <taxon>Strongyloididae</taxon>
        <taxon>Parastrongyloides</taxon>
    </lineage>
</organism>
<keyword evidence="20" id="KW-1185">Reference proteome</keyword>
<keyword evidence="9 17" id="KW-0067">ATP-binding</keyword>
<evidence type="ECO:0000256" key="6">
    <source>
        <dbReference type="ARBA" id="ARBA00022679"/>
    </source>
</evidence>
<dbReference type="Gene3D" id="1.10.510.10">
    <property type="entry name" value="Transferase(Phosphotransferase) domain 1"/>
    <property type="match status" value="1"/>
</dbReference>
<evidence type="ECO:0000256" key="10">
    <source>
        <dbReference type="ARBA" id="ARBA00049003"/>
    </source>
</evidence>
<keyword evidence="8" id="KW-0418">Kinase</keyword>
<feature type="compositionally biased region" description="Polar residues" evidence="18">
    <location>
        <begin position="55"/>
        <end position="65"/>
    </location>
</feature>
<dbReference type="InterPro" id="IPR050494">
    <property type="entry name" value="Ser_Thr_dual-spec_kinase"/>
</dbReference>
<dbReference type="PROSITE" id="PS00107">
    <property type="entry name" value="PROTEIN_KINASE_ATP"/>
    <property type="match status" value="1"/>
</dbReference>
<feature type="domain" description="Protein kinase" evidence="19">
    <location>
        <begin position="185"/>
        <end position="498"/>
    </location>
</feature>
<reference evidence="21" key="1">
    <citation type="submission" date="2017-02" db="UniProtKB">
        <authorList>
            <consortium name="WormBaseParasite"/>
        </authorList>
    </citation>
    <scope>IDENTIFICATION</scope>
</reference>
<dbReference type="InterPro" id="IPR000719">
    <property type="entry name" value="Prot_kinase_dom"/>
</dbReference>
<evidence type="ECO:0000256" key="7">
    <source>
        <dbReference type="ARBA" id="ARBA00022741"/>
    </source>
</evidence>
<dbReference type="Gene3D" id="3.30.200.20">
    <property type="entry name" value="Phosphorylase Kinase, domain 1"/>
    <property type="match status" value="1"/>
</dbReference>
<comment type="subcellular location">
    <subcellularLocation>
        <location evidence="1">Cytoplasm</location>
        <location evidence="1">Cell cortex</location>
    </subcellularLocation>
</comment>
<keyword evidence="7 17" id="KW-0547">Nucleotide-binding</keyword>
<dbReference type="InterPro" id="IPR017441">
    <property type="entry name" value="Protein_kinase_ATP_BS"/>
</dbReference>
<dbReference type="InterPro" id="IPR008271">
    <property type="entry name" value="Ser/Thr_kinase_AS"/>
</dbReference>
<dbReference type="WBParaSite" id="PTRK_0001644800.1">
    <property type="protein sequence ID" value="PTRK_0001644800.1"/>
    <property type="gene ID" value="PTRK_0001644800"/>
</dbReference>
<dbReference type="InterPro" id="IPR011009">
    <property type="entry name" value="Kinase-like_dom_sf"/>
</dbReference>
<dbReference type="PANTHER" id="PTHR24058">
    <property type="entry name" value="DUAL SPECIFICITY PROTEIN KINASE"/>
    <property type="match status" value="1"/>
</dbReference>
<dbReference type="Gene3D" id="3.30.10.30">
    <property type="entry name" value="DYRK"/>
    <property type="match status" value="1"/>
</dbReference>
<dbReference type="FunFam" id="1.10.510.10:FF:000112">
    <property type="entry name" value="Putative dual specificity tyrosine-phosphorylation-regulated kinase 2"/>
    <property type="match status" value="1"/>
</dbReference>
<comment type="catalytic activity">
    <reaction evidence="10">
        <text>L-seryl-[protein] + ATP = O-phospho-L-seryl-[protein] + ADP + H(+)</text>
        <dbReference type="Rhea" id="RHEA:17989"/>
        <dbReference type="Rhea" id="RHEA-COMP:9863"/>
        <dbReference type="Rhea" id="RHEA-COMP:11604"/>
        <dbReference type="ChEBI" id="CHEBI:15378"/>
        <dbReference type="ChEBI" id="CHEBI:29999"/>
        <dbReference type="ChEBI" id="CHEBI:30616"/>
        <dbReference type="ChEBI" id="CHEBI:83421"/>
        <dbReference type="ChEBI" id="CHEBI:456216"/>
        <dbReference type="EC" id="2.7.12.1"/>
    </reaction>
</comment>
<dbReference type="PROSITE" id="PS00108">
    <property type="entry name" value="PROTEIN_KINASE_ST"/>
    <property type="match status" value="1"/>
</dbReference>
<name>A0A0N5A499_PARTI</name>
<evidence type="ECO:0000259" key="19">
    <source>
        <dbReference type="PROSITE" id="PS50011"/>
    </source>
</evidence>
<evidence type="ECO:0000256" key="8">
    <source>
        <dbReference type="ARBA" id="ARBA00022777"/>
    </source>
</evidence>
<dbReference type="Pfam" id="PF00069">
    <property type="entry name" value="Pkinase"/>
    <property type="match status" value="1"/>
</dbReference>
<dbReference type="GO" id="GO:0005634">
    <property type="term" value="C:nucleus"/>
    <property type="evidence" value="ECO:0007669"/>
    <property type="project" value="TreeGrafter"/>
</dbReference>
<evidence type="ECO:0000256" key="15">
    <source>
        <dbReference type="ARBA" id="ARBA00077070"/>
    </source>
</evidence>
<evidence type="ECO:0000256" key="13">
    <source>
        <dbReference type="ARBA" id="ARBA00059565"/>
    </source>
</evidence>